<comment type="caution">
    <text evidence="1">The sequence shown here is derived from an EMBL/GenBank/DDBJ whole genome shotgun (WGS) entry which is preliminary data.</text>
</comment>
<evidence type="ECO:0000313" key="2">
    <source>
        <dbReference type="Proteomes" id="UP000018143"/>
    </source>
</evidence>
<name>T1DV83_9HELI</name>
<dbReference type="RefSeq" id="WP_023946847.1">
    <property type="nucleotide sequence ID" value="NZ_BASD01000004.1"/>
</dbReference>
<accession>T1DV83</accession>
<proteinExistence type="predicted"/>
<organism evidence="1 2">
    <name type="scientific">Helicobacter fennelliae MRY12-0050</name>
    <dbReference type="NCBI Taxonomy" id="1325130"/>
    <lineage>
        <taxon>Bacteria</taxon>
        <taxon>Pseudomonadati</taxon>
        <taxon>Campylobacterota</taxon>
        <taxon>Epsilonproteobacteria</taxon>
        <taxon>Campylobacterales</taxon>
        <taxon>Helicobacteraceae</taxon>
        <taxon>Helicobacter</taxon>
    </lineage>
</organism>
<reference evidence="1 2" key="1">
    <citation type="journal article" date="2013" name="Genome Announc.">
        <title>Draft Genome Sequence of Helicobacter fennelliae Strain MRY12-0050, Isolated from a Bacteremia Patient.</title>
        <authorList>
            <person name="Rimbara E."/>
            <person name="Matsui M."/>
            <person name="Mori S."/>
            <person name="Suzuki S."/>
            <person name="Suzuki M."/>
            <person name="Kim H."/>
            <person name="Sekizuka T."/>
            <person name="Kuroda M."/>
            <person name="Shibayama K."/>
        </authorList>
    </citation>
    <scope>NUCLEOTIDE SEQUENCE [LARGE SCALE GENOMIC DNA]</scope>
    <source>
        <strain evidence="1 2">MRY12-0050</strain>
    </source>
</reference>
<evidence type="ECO:0000313" key="1">
    <source>
        <dbReference type="EMBL" id="GAD18327.1"/>
    </source>
</evidence>
<dbReference type="EMBL" id="BASD01000004">
    <property type="protein sequence ID" value="GAD18327.1"/>
    <property type="molecule type" value="Genomic_DNA"/>
</dbReference>
<dbReference type="Proteomes" id="UP000018143">
    <property type="component" value="Unassembled WGS sequence"/>
</dbReference>
<dbReference type="AlphaFoldDB" id="T1DV83"/>
<protein>
    <submittedName>
        <fullName evidence="1">Uncharacterized protein</fullName>
    </submittedName>
</protein>
<keyword evidence="2" id="KW-1185">Reference proteome</keyword>
<gene>
    <name evidence="1" type="ORF">HFN_1925</name>
</gene>
<sequence>MKPEQSSKIDCHSPKGLCNDNKNDIDSSRFYTNTSEYKEILYFLGRFSQGCVEIFRQAKTQKSIT</sequence>
<dbReference type="STRING" id="1325130.HFN_1925"/>